<dbReference type="PANTHER" id="PTHR47640:SF11">
    <property type="entry name" value="RNA-BINDING PROTEIN 42"/>
    <property type="match status" value="1"/>
</dbReference>
<dbReference type="SMART" id="SM00360">
    <property type="entry name" value="RRM"/>
    <property type="match status" value="1"/>
</dbReference>
<dbReference type="InterPro" id="IPR034215">
    <property type="entry name" value="RBM42_RRM"/>
</dbReference>
<dbReference type="InterPro" id="IPR035979">
    <property type="entry name" value="RBD_domain_sf"/>
</dbReference>
<dbReference type="InterPro" id="IPR012677">
    <property type="entry name" value="Nucleotide-bd_a/b_plait_sf"/>
</dbReference>
<evidence type="ECO:0000256" key="2">
    <source>
        <dbReference type="ARBA" id="ARBA00015192"/>
    </source>
</evidence>
<evidence type="ECO:0000259" key="6">
    <source>
        <dbReference type="PROSITE" id="PS50102"/>
    </source>
</evidence>
<feature type="non-terminal residue" evidence="7">
    <location>
        <position position="151"/>
    </location>
</feature>
<dbReference type="Proteomes" id="UP000228934">
    <property type="component" value="Unassembled WGS sequence"/>
</dbReference>
<dbReference type="Gene3D" id="3.30.70.330">
    <property type="match status" value="1"/>
</dbReference>
<keyword evidence="3 5" id="KW-0694">RNA-binding</keyword>
<sequence length="151" mass="17623">MAPNNAIPPPRPPVMRPPVMRPSFIPHALQRPMDPRPSFIPHVLQQQRAYDFRIFCGDLGNEVNDDILARAFSRYPSFLKAKVIRDKRTGKTKGYGFVSFKDPNDYVRAMREMNGKYVGSRPIKLRKSMWKDRNIDVVRKKQKEKKKLGLR</sequence>
<dbReference type="GO" id="GO:0003729">
    <property type="term" value="F:mRNA binding"/>
    <property type="evidence" value="ECO:0007669"/>
    <property type="project" value="InterPro"/>
</dbReference>
<keyword evidence="8" id="KW-1185">Reference proteome</keyword>
<dbReference type="PANTHER" id="PTHR47640">
    <property type="entry name" value="TRNA SELENOCYSTEINE 1-ASSOCIATED PROTEIN 1-RELATED-RELATED"/>
    <property type="match status" value="1"/>
</dbReference>
<dbReference type="PROSITE" id="PS50102">
    <property type="entry name" value="RRM"/>
    <property type="match status" value="1"/>
</dbReference>
<organism evidence="7 8">
    <name type="scientific">Aquarana catesbeiana</name>
    <name type="common">American bullfrog</name>
    <name type="synonym">Rana catesbeiana</name>
    <dbReference type="NCBI Taxonomy" id="8400"/>
    <lineage>
        <taxon>Eukaryota</taxon>
        <taxon>Metazoa</taxon>
        <taxon>Chordata</taxon>
        <taxon>Craniata</taxon>
        <taxon>Vertebrata</taxon>
        <taxon>Euteleostomi</taxon>
        <taxon>Amphibia</taxon>
        <taxon>Batrachia</taxon>
        <taxon>Anura</taxon>
        <taxon>Neobatrachia</taxon>
        <taxon>Ranoidea</taxon>
        <taxon>Ranidae</taxon>
        <taxon>Aquarana</taxon>
    </lineage>
</organism>
<reference evidence="8" key="1">
    <citation type="journal article" date="2017" name="Nat. Commun.">
        <title>The North American bullfrog draft genome provides insight into hormonal regulation of long noncoding RNA.</title>
        <authorList>
            <person name="Hammond S.A."/>
            <person name="Warren R.L."/>
            <person name="Vandervalk B.P."/>
            <person name="Kucuk E."/>
            <person name="Khan H."/>
            <person name="Gibb E.A."/>
            <person name="Pandoh P."/>
            <person name="Kirk H."/>
            <person name="Zhao Y."/>
            <person name="Jones M."/>
            <person name="Mungall A.J."/>
            <person name="Coope R."/>
            <person name="Pleasance S."/>
            <person name="Moore R.A."/>
            <person name="Holt R.A."/>
            <person name="Round J.M."/>
            <person name="Ohora S."/>
            <person name="Walle B.V."/>
            <person name="Veldhoen N."/>
            <person name="Helbing C.C."/>
            <person name="Birol I."/>
        </authorList>
    </citation>
    <scope>NUCLEOTIDE SEQUENCE [LARGE SCALE GENOMIC DNA]</scope>
</reference>
<protein>
    <recommendedName>
        <fullName evidence="2">RNA-binding protein 42</fullName>
    </recommendedName>
    <alternativeName>
        <fullName evidence="4">RNA-binding motif protein 42</fullName>
    </alternativeName>
</protein>
<feature type="domain" description="RRM" evidence="6">
    <location>
        <begin position="52"/>
        <end position="130"/>
    </location>
</feature>
<evidence type="ECO:0000256" key="1">
    <source>
        <dbReference type="ARBA" id="ARBA00007408"/>
    </source>
</evidence>
<evidence type="ECO:0000256" key="4">
    <source>
        <dbReference type="ARBA" id="ARBA00030574"/>
    </source>
</evidence>
<dbReference type="EMBL" id="KV936232">
    <property type="protein sequence ID" value="PIO30644.1"/>
    <property type="molecule type" value="Genomic_DNA"/>
</dbReference>
<dbReference type="AlphaFoldDB" id="A0A2G9RS07"/>
<evidence type="ECO:0000313" key="7">
    <source>
        <dbReference type="EMBL" id="PIO30644.1"/>
    </source>
</evidence>
<dbReference type="InterPro" id="IPR000504">
    <property type="entry name" value="RRM_dom"/>
</dbReference>
<evidence type="ECO:0000313" key="8">
    <source>
        <dbReference type="Proteomes" id="UP000228934"/>
    </source>
</evidence>
<dbReference type="OrthoDB" id="1749473at2759"/>
<dbReference type="Pfam" id="PF00076">
    <property type="entry name" value="RRM_1"/>
    <property type="match status" value="1"/>
</dbReference>
<evidence type="ECO:0000256" key="5">
    <source>
        <dbReference type="PROSITE-ProRule" id="PRU00176"/>
    </source>
</evidence>
<proteinExistence type="inferred from homology"/>
<dbReference type="CDD" id="cd12383">
    <property type="entry name" value="RRM_RBM42"/>
    <property type="match status" value="1"/>
</dbReference>
<comment type="similarity">
    <text evidence="1">Belongs to the RRM RBM42 family.</text>
</comment>
<name>A0A2G9RS07_AQUCT</name>
<accession>A0A2G9RS07</accession>
<dbReference type="SUPFAM" id="SSF54928">
    <property type="entry name" value="RNA-binding domain, RBD"/>
    <property type="match status" value="1"/>
</dbReference>
<dbReference type="InterPro" id="IPR050825">
    <property type="entry name" value="RBM42_RBP45_47-like"/>
</dbReference>
<gene>
    <name evidence="7" type="ORF">AB205_0022690</name>
</gene>
<evidence type="ECO:0000256" key="3">
    <source>
        <dbReference type="ARBA" id="ARBA00022884"/>
    </source>
</evidence>